<dbReference type="AlphaFoldDB" id="A0A1H9DLY9"/>
<proteinExistence type="predicted"/>
<gene>
    <name evidence="2" type="ORF">SAMN04488038_10490</name>
</gene>
<evidence type="ECO:0008006" key="4">
    <source>
        <dbReference type="Google" id="ProtNLM"/>
    </source>
</evidence>
<dbReference type="Gene3D" id="1.10.287.1490">
    <property type="match status" value="1"/>
</dbReference>
<dbReference type="STRING" id="489703.SAMN04488038_10490"/>
<reference evidence="2 3" key="1">
    <citation type="submission" date="2016-10" db="EMBL/GenBank/DDBJ databases">
        <authorList>
            <person name="de Groot N.N."/>
        </authorList>
    </citation>
    <scope>NUCLEOTIDE SEQUENCE [LARGE SCALE GENOMIC DNA]</scope>
    <source>
        <strain evidence="2 3">DSM 25927</strain>
    </source>
</reference>
<keyword evidence="3" id="KW-1185">Reference proteome</keyword>
<evidence type="ECO:0000313" key="3">
    <source>
        <dbReference type="Proteomes" id="UP000199233"/>
    </source>
</evidence>
<sequence length="189" mass="21186">MLSALLMLAAPARADRNSEDRLRDQLRNTITQLRALTQENASLKVQLAQAQARPVEDPGKAQRLQHDIQQLRGEREALQAQLTQRGGELQQLQEAQQSAQQDYRRLQSTLLADHRRAEAADAALTECLADNRSLLGVVDELALRYQNRGFADVLLSREPLTGLRQAQLEQTAQRYRDQAATLRAGSKNP</sequence>
<protein>
    <recommendedName>
        <fullName evidence="4">Septal ring factor EnvC, activator of murein hydrolases AmiA and AmiB</fullName>
    </recommendedName>
</protein>
<keyword evidence="1" id="KW-0175">Coiled coil</keyword>
<feature type="coiled-coil region" evidence="1">
    <location>
        <begin position="19"/>
        <end position="109"/>
    </location>
</feature>
<dbReference type="Proteomes" id="UP000199233">
    <property type="component" value="Unassembled WGS sequence"/>
</dbReference>
<accession>A0A1H9DLY9</accession>
<name>A0A1H9DLY9_9GAMM</name>
<dbReference type="EMBL" id="FOFS01000004">
    <property type="protein sequence ID" value="SEQ14516.1"/>
    <property type="molecule type" value="Genomic_DNA"/>
</dbReference>
<organism evidence="2 3">
    <name type="scientific">Solimonas aquatica</name>
    <dbReference type="NCBI Taxonomy" id="489703"/>
    <lineage>
        <taxon>Bacteria</taxon>
        <taxon>Pseudomonadati</taxon>
        <taxon>Pseudomonadota</taxon>
        <taxon>Gammaproteobacteria</taxon>
        <taxon>Nevskiales</taxon>
        <taxon>Nevskiaceae</taxon>
        <taxon>Solimonas</taxon>
    </lineage>
</organism>
<evidence type="ECO:0000313" key="2">
    <source>
        <dbReference type="EMBL" id="SEQ14516.1"/>
    </source>
</evidence>
<evidence type="ECO:0000256" key="1">
    <source>
        <dbReference type="SAM" id="Coils"/>
    </source>
</evidence>